<comment type="caution">
    <text evidence="1">The sequence shown here is derived from an EMBL/GenBank/DDBJ whole genome shotgun (WGS) entry which is preliminary data.</text>
</comment>
<accession>A0ACB8YHJ0</accession>
<evidence type="ECO:0000313" key="1">
    <source>
        <dbReference type="EMBL" id="KAI3685192.1"/>
    </source>
</evidence>
<protein>
    <submittedName>
        <fullName evidence="1">Uncharacterized protein</fullName>
    </submittedName>
</protein>
<gene>
    <name evidence="1" type="ORF">L6452_34429</name>
</gene>
<name>A0ACB8YHJ0_ARCLA</name>
<keyword evidence="2" id="KW-1185">Reference proteome</keyword>
<evidence type="ECO:0000313" key="2">
    <source>
        <dbReference type="Proteomes" id="UP001055879"/>
    </source>
</evidence>
<dbReference type="Proteomes" id="UP001055879">
    <property type="component" value="Linkage Group LG12"/>
</dbReference>
<reference evidence="1 2" key="2">
    <citation type="journal article" date="2022" name="Mol. Ecol. Resour.">
        <title>The genomes of chicory, endive, great burdock and yacon provide insights into Asteraceae paleo-polyploidization history and plant inulin production.</title>
        <authorList>
            <person name="Fan W."/>
            <person name="Wang S."/>
            <person name="Wang H."/>
            <person name="Wang A."/>
            <person name="Jiang F."/>
            <person name="Liu H."/>
            <person name="Zhao H."/>
            <person name="Xu D."/>
            <person name="Zhang Y."/>
        </authorList>
    </citation>
    <scope>NUCLEOTIDE SEQUENCE [LARGE SCALE GENOMIC DNA]</scope>
    <source>
        <strain evidence="2">cv. Niubang</strain>
    </source>
</reference>
<reference evidence="2" key="1">
    <citation type="journal article" date="2022" name="Mol. Ecol. Resour.">
        <title>The genomes of chicory, endive, great burdock and yacon provide insights into Asteraceae palaeo-polyploidization history and plant inulin production.</title>
        <authorList>
            <person name="Fan W."/>
            <person name="Wang S."/>
            <person name="Wang H."/>
            <person name="Wang A."/>
            <person name="Jiang F."/>
            <person name="Liu H."/>
            <person name="Zhao H."/>
            <person name="Xu D."/>
            <person name="Zhang Y."/>
        </authorList>
    </citation>
    <scope>NUCLEOTIDE SEQUENCE [LARGE SCALE GENOMIC DNA]</scope>
    <source>
        <strain evidence="2">cv. Niubang</strain>
    </source>
</reference>
<dbReference type="EMBL" id="CM042058">
    <property type="protein sequence ID" value="KAI3685192.1"/>
    <property type="molecule type" value="Genomic_DNA"/>
</dbReference>
<proteinExistence type="predicted"/>
<sequence>MTCFELADGRKYEGALGYWSAVGTTGGGGGSKEGEFGSVRLEWDSIGVRPEDIGERPELCSDIGPEGECGVRPDGSDDEPSVCMENSPDSVEEAVGIEDEESGRAVVVDEAPPAAVKRICVAEALVFWPSRDMVED</sequence>
<organism evidence="1 2">
    <name type="scientific">Arctium lappa</name>
    <name type="common">Greater burdock</name>
    <name type="synonym">Lappa major</name>
    <dbReference type="NCBI Taxonomy" id="4217"/>
    <lineage>
        <taxon>Eukaryota</taxon>
        <taxon>Viridiplantae</taxon>
        <taxon>Streptophyta</taxon>
        <taxon>Embryophyta</taxon>
        <taxon>Tracheophyta</taxon>
        <taxon>Spermatophyta</taxon>
        <taxon>Magnoliopsida</taxon>
        <taxon>eudicotyledons</taxon>
        <taxon>Gunneridae</taxon>
        <taxon>Pentapetalae</taxon>
        <taxon>asterids</taxon>
        <taxon>campanulids</taxon>
        <taxon>Asterales</taxon>
        <taxon>Asteraceae</taxon>
        <taxon>Carduoideae</taxon>
        <taxon>Cardueae</taxon>
        <taxon>Arctiinae</taxon>
        <taxon>Arctium</taxon>
    </lineage>
</organism>